<keyword evidence="2" id="KW-1185">Reference proteome</keyword>
<dbReference type="EMBL" id="VUMG01000002">
    <property type="protein sequence ID" value="MSS45275.1"/>
    <property type="molecule type" value="Genomic_DNA"/>
</dbReference>
<protein>
    <submittedName>
        <fullName evidence="1">Uncharacterized protein</fullName>
    </submittedName>
</protein>
<accession>A0A7K0J5Q7</accession>
<proteinExistence type="predicted"/>
<evidence type="ECO:0000313" key="1">
    <source>
        <dbReference type="EMBL" id="MSS45275.1"/>
    </source>
</evidence>
<evidence type="ECO:0000313" key="2">
    <source>
        <dbReference type="Proteomes" id="UP000466104"/>
    </source>
</evidence>
<dbReference type="AlphaFoldDB" id="A0A7K0J5Q7"/>
<organism evidence="1 2">
    <name type="scientific">Cutibacterium porci</name>
    <dbReference type="NCBI Taxonomy" id="2605781"/>
    <lineage>
        <taxon>Bacteria</taxon>
        <taxon>Bacillati</taxon>
        <taxon>Actinomycetota</taxon>
        <taxon>Actinomycetes</taxon>
        <taxon>Propionibacteriales</taxon>
        <taxon>Propionibacteriaceae</taxon>
        <taxon>Cutibacterium</taxon>
    </lineage>
</organism>
<sequence length="278" mass="30843">MTGPRDLPWLRHELLGLIGQRVALYADGPRSADAATMRRSAKSIAAGSLWWVSADMTRVALDASQDMPAWSIAAAMPDTSGLLWWAGRLPAVRYWDEDELAMHAGQMTAIMWCLHDGAMSMVPIIRLGEAGWIMPTSASISTAATSEDMPRLGTARWPDAAGVLSLLGATWTLMVEPQVAERRHRDQPRRDVARAARARESTSPITIVDLRPMRTVPEPGAGGESGRRLHVRHVVRGHWRQQWYPSSGEHRPRWIHSYLKGPDGAPVKASTPVMVWRR</sequence>
<comment type="caution">
    <text evidence="1">The sequence shown here is derived from an EMBL/GenBank/DDBJ whole genome shotgun (WGS) entry which is preliminary data.</text>
</comment>
<gene>
    <name evidence="1" type="ORF">FYJ43_04285</name>
</gene>
<name>A0A7K0J5Q7_9ACTN</name>
<dbReference type="RefSeq" id="WP_154562372.1">
    <property type="nucleotide sequence ID" value="NZ_VUMG01000002.1"/>
</dbReference>
<dbReference type="Proteomes" id="UP000466104">
    <property type="component" value="Unassembled WGS sequence"/>
</dbReference>
<reference evidence="1 2" key="1">
    <citation type="submission" date="2019-08" db="EMBL/GenBank/DDBJ databases">
        <title>In-depth cultivation of the pig gut microbiome towards novel bacterial diversity and tailored functional studies.</title>
        <authorList>
            <person name="Wylensek D."/>
            <person name="Hitch T.C.A."/>
            <person name="Clavel T."/>
        </authorList>
    </citation>
    <scope>NUCLEOTIDE SEQUENCE [LARGE SCALE GENOMIC DNA]</scope>
    <source>
        <strain evidence="1 2">WCA-380-WT-3A</strain>
    </source>
</reference>